<evidence type="ECO:0000313" key="1">
    <source>
        <dbReference type="EMBL" id="KAL2738602.1"/>
    </source>
</evidence>
<name>A0ABD2C0P4_VESMC</name>
<reference evidence="1 2" key="1">
    <citation type="journal article" date="2024" name="Ann. Entomol. Soc. Am.">
        <title>Genomic analyses of the southern and eastern yellowjacket wasps (Hymenoptera: Vespidae) reveal evolutionary signatures of social life.</title>
        <authorList>
            <person name="Catto M.A."/>
            <person name="Caine P.B."/>
            <person name="Orr S.E."/>
            <person name="Hunt B.G."/>
            <person name="Goodisman M.A.D."/>
        </authorList>
    </citation>
    <scope>NUCLEOTIDE SEQUENCE [LARGE SCALE GENOMIC DNA]</scope>
    <source>
        <strain evidence="1">232</strain>
        <tissue evidence="1">Head and thorax</tissue>
    </source>
</reference>
<sequence>MVLLRNVEATPRDRENRERVSAFQWKRESVIAGSGSPAKWEIAGELQRQAIADAMDPRTLCVDSTKTVARLWTRQSIEATETL</sequence>
<dbReference type="EMBL" id="JAYRBN010000063">
    <property type="protein sequence ID" value="KAL2738602.1"/>
    <property type="molecule type" value="Genomic_DNA"/>
</dbReference>
<comment type="caution">
    <text evidence="1">The sequence shown here is derived from an EMBL/GenBank/DDBJ whole genome shotgun (WGS) entry which is preliminary data.</text>
</comment>
<keyword evidence="2" id="KW-1185">Reference proteome</keyword>
<protein>
    <submittedName>
        <fullName evidence="1">Uncharacterized protein</fullName>
    </submittedName>
</protein>
<gene>
    <name evidence="1" type="ORF">V1477_011961</name>
</gene>
<accession>A0ABD2C0P4</accession>
<dbReference type="Proteomes" id="UP001607303">
    <property type="component" value="Unassembled WGS sequence"/>
</dbReference>
<evidence type="ECO:0000313" key="2">
    <source>
        <dbReference type="Proteomes" id="UP001607303"/>
    </source>
</evidence>
<dbReference type="AlphaFoldDB" id="A0ABD2C0P4"/>
<proteinExistence type="predicted"/>
<organism evidence="1 2">
    <name type="scientific">Vespula maculifrons</name>
    <name type="common">Eastern yellow jacket</name>
    <name type="synonym">Wasp</name>
    <dbReference type="NCBI Taxonomy" id="7453"/>
    <lineage>
        <taxon>Eukaryota</taxon>
        <taxon>Metazoa</taxon>
        <taxon>Ecdysozoa</taxon>
        <taxon>Arthropoda</taxon>
        <taxon>Hexapoda</taxon>
        <taxon>Insecta</taxon>
        <taxon>Pterygota</taxon>
        <taxon>Neoptera</taxon>
        <taxon>Endopterygota</taxon>
        <taxon>Hymenoptera</taxon>
        <taxon>Apocrita</taxon>
        <taxon>Aculeata</taxon>
        <taxon>Vespoidea</taxon>
        <taxon>Vespidae</taxon>
        <taxon>Vespinae</taxon>
        <taxon>Vespula</taxon>
    </lineage>
</organism>